<gene>
    <name evidence="1" type="ORF">Z517_03925</name>
</gene>
<dbReference type="Gene3D" id="3.40.50.150">
    <property type="entry name" value="Vaccinia Virus protein VP39"/>
    <property type="match status" value="1"/>
</dbReference>
<dbReference type="GO" id="GO:0008757">
    <property type="term" value="F:S-adenosylmethionine-dependent methyltransferase activity"/>
    <property type="evidence" value="ECO:0007669"/>
    <property type="project" value="UniProtKB-ARBA"/>
</dbReference>
<dbReference type="SUPFAM" id="SSF53335">
    <property type="entry name" value="S-adenosyl-L-methionine-dependent methyltransferases"/>
    <property type="match status" value="1"/>
</dbReference>
<dbReference type="Proteomes" id="UP000053029">
    <property type="component" value="Unassembled WGS sequence"/>
</dbReference>
<organism evidence="1 2">
    <name type="scientific">Fonsecaea pedrosoi CBS 271.37</name>
    <dbReference type="NCBI Taxonomy" id="1442368"/>
    <lineage>
        <taxon>Eukaryota</taxon>
        <taxon>Fungi</taxon>
        <taxon>Dikarya</taxon>
        <taxon>Ascomycota</taxon>
        <taxon>Pezizomycotina</taxon>
        <taxon>Eurotiomycetes</taxon>
        <taxon>Chaetothyriomycetidae</taxon>
        <taxon>Chaetothyriales</taxon>
        <taxon>Herpotrichiellaceae</taxon>
        <taxon>Fonsecaea</taxon>
    </lineage>
</organism>
<dbReference type="HOGENOM" id="CLU_049351_2_0_1"/>
<dbReference type="Pfam" id="PF10294">
    <property type="entry name" value="Methyltransf_16"/>
    <property type="match status" value="1"/>
</dbReference>
<sequence length="242" mass="26577">MLRHFSIPCGKDVNLCLNITEPALRAQGLSLTTWASSFVLAGLLHKLSVDLSSLARIPVLELGAGTGLVGLTAAALWKSPVILTDLPPIVPGLAANVKLNAATVKAVVECGSLDWSNPGTLAIQGGTLYHAEKDKARVILAADTVYSEEHPELLSKTILRWLAPGPSSRVILTYSLRVAYLDQIRELWQLLEKGGLEALHEGREQAELDIWDDERLCEWSVWGWQRHSTHADQDRTEHTRDP</sequence>
<proteinExistence type="predicted"/>
<protein>
    <submittedName>
        <fullName evidence="1">Uncharacterized protein</fullName>
    </submittedName>
</protein>
<dbReference type="STRING" id="1442368.A0A0D2F2P4"/>
<dbReference type="InterPro" id="IPR029063">
    <property type="entry name" value="SAM-dependent_MTases_sf"/>
</dbReference>
<dbReference type="InterPro" id="IPR019410">
    <property type="entry name" value="Methyltransf_16"/>
</dbReference>
<dbReference type="EMBL" id="KN846971">
    <property type="protein sequence ID" value="KIW80902.1"/>
    <property type="molecule type" value="Genomic_DNA"/>
</dbReference>
<dbReference type="OrthoDB" id="433955at2759"/>
<dbReference type="GO" id="GO:0005829">
    <property type="term" value="C:cytosol"/>
    <property type="evidence" value="ECO:0007669"/>
    <property type="project" value="TreeGrafter"/>
</dbReference>
<accession>A0A0D2F2P4</accession>
<dbReference type="AlphaFoldDB" id="A0A0D2F2P4"/>
<evidence type="ECO:0000313" key="2">
    <source>
        <dbReference type="Proteomes" id="UP000053029"/>
    </source>
</evidence>
<dbReference type="VEuPathDB" id="FungiDB:Z517_03925"/>
<dbReference type="RefSeq" id="XP_013284710.1">
    <property type="nucleotide sequence ID" value="XM_013429256.1"/>
</dbReference>
<dbReference type="PANTHER" id="PTHR14614">
    <property type="entry name" value="HEPATOCELLULAR CARCINOMA-ASSOCIATED ANTIGEN"/>
    <property type="match status" value="1"/>
</dbReference>
<dbReference type="PANTHER" id="PTHR14614:SF156">
    <property type="entry name" value="PROTEIN-LYSINE N-METHYLTRANSFERASE EFM2"/>
    <property type="match status" value="1"/>
</dbReference>
<reference evidence="1 2" key="1">
    <citation type="submission" date="2015-01" db="EMBL/GenBank/DDBJ databases">
        <title>The Genome Sequence of Fonsecaea pedrosoi CBS 271.37.</title>
        <authorList>
            <consortium name="The Broad Institute Genomics Platform"/>
            <person name="Cuomo C."/>
            <person name="de Hoog S."/>
            <person name="Gorbushina A."/>
            <person name="Stielow B."/>
            <person name="Teixiera M."/>
            <person name="Abouelleil A."/>
            <person name="Chapman S.B."/>
            <person name="Priest M."/>
            <person name="Young S.K."/>
            <person name="Wortman J."/>
            <person name="Nusbaum C."/>
            <person name="Birren B."/>
        </authorList>
    </citation>
    <scope>NUCLEOTIDE SEQUENCE [LARGE SCALE GENOMIC DNA]</scope>
    <source>
        <strain evidence="1 2">CBS 271.37</strain>
    </source>
</reference>
<name>A0A0D2F2P4_9EURO</name>
<dbReference type="GeneID" id="25303415"/>
<keyword evidence="2" id="KW-1185">Reference proteome</keyword>
<evidence type="ECO:0000313" key="1">
    <source>
        <dbReference type="EMBL" id="KIW80902.1"/>
    </source>
</evidence>